<dbReference type="WBParaSite" id="nRc.2.0.1.t24736-RA">
    <property type="protein sequence ID" value="nRc.2.0.1.t24736-RA"/>
    <property type="gene ID" value="nRc.2.0.1.g24736"/>
</dbReference>
<sequence>MFDRSALDESPGHYVRQKNGKTINEDCSPEIDFREYQLARLASRIENDQLYIVISCKMMYLDRISKNSSEFTSIITKILRFPFEMTLKECRRFSHLLPDKPIDGDLLYLLAKQKRSIKRLTDNRI</sequence>
<dbReference type="AlphaFoldDB" id="A0A915JE25"/>
<evidence type="ECO:0000313" key="2">
    <source>
        <dbReference type="WBParaSite" id="nRc.2.0.1.t24736-RA"/>
    </source>
</evidence>
<reference evidence="2" key="1">
    <citation type="submission" date="2022-11" db="UniProtKB">
        <authorList>
            <consortium name="WormBaseParasite"/>
        </authorList>
    </citation>
    <scope>IDENTIFICATION</scope>
</reference>
<evidence type="ECO:0000313" key="1">
    <source>
        <dbReference type="Proteomes" id="UP000887565"/>
    </source>
</evidence>
<accession>A0A915JE25</accession>
<proteinExistence type="predicted"/>
<keyword evidence="1" id="KW-1185">Reference proteome</keyword>
<name>A0A915JE25_ROMCU</name>
<dbReference type="Proteomes" id="UP000887565">
    <property type="component" value="Unplaced"/>
</dbReference>
<protein>
    <submittedName>
        <fullName evidence="2">Uncharacterized protein</fullName>
    </submittedName>
</protein>
<organism evidence="1 2">
    <name type="scientific">Romanomermis culicivorax</name>
    <name type="common">Nematode worm</name>
    <dbReference type="NCBI Taxonomy" id="13658"/>
    <lineage>
        <taxon>Eukaryota</taxon>
        <taxon>Metazoa</taxon>
        <taxon>Ecdysozoa</taxon>
        <taxon>Nematoda</taxon>
        <taxon>Enoplea</taxon>
        <taxon>Dorylaimia</taxon>
        <taxon>Mermithida</taxon>
        <taxon>Mermithoidea</taxon>
        <taxon>Mermithidae</taxon>
        <taxon>Romanomermis</taxon>
    </lineage>
</organism>